<keyword evidence="2" id="KW-1185">Reference proteome</keyword>
<sequence length="190" mass="20055">MSTPAISKVAVFEPVLFVGQPGLEEFTAVISRGRRLLADGDVGGAMASLARDAQGSDPRARAVSAPYRLMGRIMTRPAVNRALLWADAHLAKGDDVPLSDLIVAWEQELAVVEASEGTIADYRNVTAEVLLLCGVGAPELFTGTLDALEDVLPRATRVDVPGVNHGGPQTQGGNPAVIAEHLRRFFTSGT</sequence>
<organism evidence="1 2">
    <name type="scientific">Umezawaea tangerina</name>
    <dbReference type="NCBI Taxonomy" id="84725"/>
    <lineage>
        <taxon>Bacteria</taxon>
        <taxon>Bacillati</taxon>
        <taxon>Actinomycetota</taxon>
        <taxon>Actinomycetes</taxon>
        <taxon>Pseudonocardiales</taxon>
        <taxon>Pseudonocardiaceae</taxon>
        <taxon>Umezawaea</taxon>
    </lineage>
</organism>
<evidence type="ECO:0008006" key="3">
    <source>
        <dbReference type="Google" id="ProtNLM"/>
    </source>
</evidence>
<comment type="caution">
    <text evidence="1">The sequence shown here is derived from an EMBL/GenBank/DDBJ whole genome shotgun (WGS) entry which is preliminary data.</text>
</comment>
<dbReference type="SUPFAM" id="SSF53474">
    <property type="entry name" value="alpha/beta-Hydrolases"/>
    <property type="match status" value="1"/>
</dbReference>
<dbReference type="Gene3D" id="3.40.50.1820">
    <property type="entry name" value="alpha/beta hydrolase"/>
    <property type="match status" value="1"/>
</dbReference>
<dbReference type="Proteomes" id="UP000239494">
    <property type="component" value="Unassembled WGS sequence"/>
</dbReference>
<dbReference type="RefSeq" id="WP_211304559.1">
    <property type="nucleotide sequence ID" value="NZ_PVTF01000008.1"/>
</dbReference>
<dbReference type="EMBL" id="PVTF01000008">
    <property type="protein sequence ID" value="PRY38708.1"/>
    <property type="molecule type" value="Genomic_DNA"/>
</dbReference>
<reference evidence="1 2" key="1">
    <citation type="submission" date="2018-03" db="EMBL/GenBank/DDBJ databases">
        <title>Genomic Encyclopedia of Archaeal and Bacterial Type Strains, Phase II (KMG-II): from individual species to whole genera.</title>
        <authorList>
            <person name="Goeker M."/>
        </authorList>
    </citation>
    <scope>NUCLEOTIDE SEQUENCE [LARGE SCALE GENOMIC DNA]</scope>
    <source>
        <strain evidence="1 2">DSM 44720</strain>
    </source>
</reference>
<name>A0A2T0SZ64_9PSEU</name>
<protein>
    <recommendedName>
        <fullName evidence="3">Alpha/beta hydrolase family protein</fullName>
    </recommendedName>
</protein>
<dbReference type="AlphaFoldDB" id="A0A2T0SZ64"/>
<evidence type="ECO:0000313" key="1">
    <source>
        <dbReference type="EMBL" id="PRY38708.1"/>
    </source>
</evidence>
<evidence type="ECO:0000313" key="2">
    <source>
        <dbReference type="Proteomes" id="UP000239494"/>
    </source>
</evidence>
<accession>A0A2T0SZ64</accession>
<gene>
    <name evidence="1" type="ORF">CLV43_108108</name>
</gene>
<dbReference type="InterPro" id="IPR029058">
    <property type="entry name" value="AB_hydrolase_fold"/>
</dbReference>
<proteinExistence type="predicted"/>